<feature type="transmembrane region" description="Helical" evidence="1">
    <location>
        <begin position="50"/>
        <end position="68"/>
    </location>
</feature>
<protein>
    <submittedName>
        <fullName evidence="2">Uncharacterized protein</fullName>
    </submittedName>
</protein>
<proteinExistence type="predicted"/>
<evidence type="ECO:0000256" key="1">
    <source>
        <dbReference type="SAM" id="Phobius"/>
    </source>
</evidence>
<feature type="transmembrane region" description="Helical" evidence="1">
    <location>
        <begin position="21"/>
        <end position="44"/>
    </location>
</feature>
<evidence type="ECO:0000313" key="2">
    <source>
        <dbReference type="EMBL" id="SHI65683.1"/>
    </source>
</evidence>
<reference evidence="2 3" key="1">
    <citation type="submission" date="2016-11" db="EMBL/GenBank/DDBJ databases">
        <authorList>
            <person name="Jaros S."/>
            <person name="Januszkiewicz K."/>
            <person name="Wedrychowicz H."/>
        </authorList>
    </citation>
    <scope>NUCLEOTIDE SEQUENCE [LARGE SCALE GENOMIC DNA]</scope>
    <source>
        <strain evidence="2 3">DSM 6191</strain>
    </source>
</reference>
<accession>A0A1M6CXS9</accession>
<name>A0A1M6CXS9_9CLOT</name>
<organism evidence="2 3">
    <name type="scientific">Clostridium intestinale DSM 6191</name>
    <dbReference type="NCBI Taxonomy" id="1121320"/>
    <lineage>
        <taxon>Bacteria</taxon>
        <taxon>Bacillati</taxon>
        <taxon>Bacillota</taxon>
        <taxon>Clostridia</taxon>
        <taxon>Eubacteriales</taxon>
        <taxon>Clostridiaceae</taxon>
        <taxon>Clostridium</taxon>
    </lineage>
</organism>
<sequence length="79" mass="9206">MIDFRRIIDKRKEGLFMKVSQKVLFIVSIISAIITISLAILHFFDFFNGNIDIMMLSLVITLLLNALNQVNNYMEKKKI</sequence>
<evidence type="ECO:0000313" key="3">
    <source>
        <dbReference type="Proteomes" id="UP000184241"/>
    </source>
</evidence>
<gene>
    <name evidence="2" type="ORF">SAMN02745941_04147</name>
</gene>
<dbReference type="Proteomes" id="UP000184241">
    <property type="component" value="Unassembled WGS sequence"/>
</dbReference>
<dbReference type="AlphaFoldDB" id="A0A1M6CXS9"/>
<dbReference type="RefSeq" id="WP_073022471.1">
    <property type="nucleotide sequence ID" value="NZ_FQXU01000017.1"/>
</dbReference>
<keyword evidence="1" id="KW-0472">Membrane</keyword>
<keyword evidence="1" id="KW-1133">Transmembrane helix</keyword>
<keyword evidence="1" id="KW-0812">Transmembrane</keyword>
<dbReference type="EMBL" id="FQXU01000017">
    <property type="protein sequence ID" value="SHI65683.1"/>
    <property type="molecule type" value="Genomic_DNA"/>
</dbReference>